<keyword evidence="9" id="KW-1185">Reference proteome</keyword>
<organism evidence="8 9">
    <name type="scientific">Trichodelitschia bisporula</name>
    <dbReference type="NCBI Taxonomy" id="703511"/>
    <lineage>
        <taxon>Eukaryota</taxon>
        <taxon>Fungi</taxon>
        <taxon>Dikarya</taxon>
        <taxon>Ascomycota</taxon>
        <taxon>Pezizomycotina</taxon>
        <taxon>Dothideomycetes</taxon>
        <taxon>Dothideomycetes incertae sedis</taxon>
        <taxon>Phaeotrichales</taxon>
        <taxon>Phaeotrichaceae</taxon>
        <taxon>Trichodelitschia</taxon>
    </lineage>
</organism>
<feature type="transmembrane region" description="Helical" evidence="7">
    <location>
        <begin position="35"/>
        <end position="54"/>
    </location>
</feature>
<dbReference type="InterPro" id="IPR007599">
    <property type="entry name" value="DER1"/>
</dbReference>
<gene>
    <name evidence="8" type="ORF">EJ06DRAFT_526728</name>
</gene>
<evidence type="ECO:0000313" key="8">
    <source>
        <dbReference type="EMBL" id="KAF2404648.1"/>
    </source>
</evidence>
<dbReference type="GO" id="GO:0005789">
    <property type="term" value="C:endoplasmic reticulum membrane"/>
    <property type="evidence" value="ECO:0007669"/>
    <property type="project" value="UniProtKB-SubCell"/>
</dbReference>
<evidence type="ECO:0000256" key="3">
    <source>
        <dbReference type="ARBA" id="ARBA00022692"/>
    </source>
</evidence>
<dbReference type="GO" id="GO:0006950">
    <property type="term" value="P:response to stress"/>
    <property type="evidence" value="ECO:0007669"/>
    <property type="project" value="UniProtKB-ARBA"/>
</dbReference>
<evidence type="ECO:0000256" key="1">
    <source>
        <dbReference type="ARBA" id="ARBA00004477"/>
    </source>
</evidence>
<evidence type="ECO:0000313" key="9">
    <source>
        <dbReference type="Proteomes" id="UP000799640"/>
    </source>
</evidence>
<dbReference type="Proteomes" id="UP000799640">
    <property type="component" value="Unassembled WGS sequence"/>
</dbReference>
<dbReference type="OrthoDB" id="19102at2759"/>
<evidence type="ECO:0000256" key="6">
    <source>
        <dbReference type="ARBA" id="ARBA00023136"/>
    </source>
</evidence>
<comment type="caution">
    <text evidence="7">Lacks conserved residue(s) required for the propagation of feature annotation.</text>
</comment>
<comment type="function">
    <text evidence="7">May be involved in the degradation of misfolded endoplasmic reticulum (ER) luminal proteins.</text>
</comment>
<dbReference type="PANTHER" id="PTHR11009">
    <property type="entry name" value="DER1-LIKE PROTEIN, DERLIN"/>
    <property type="match status" value="1"/>
</dbReference>
<reference evidence="8" key="1">
    <citation type="journal article" date="2020" name="Stud. Mycol.">
        <title>101 Dothideomycetes genomes: a test case for predicting lifestyles and emergence of pathogens.</title>
        <authorList>
            <person name="Haridas S."/>
            <person name="Albert R."/>
            <person name="Binder M."/>
            <person name="Bloem J."/>
            <person name="Labutti K."/>
            <person name="Salamov A."/>
            <person name="Andreopoulos B."/>
            <person name="Baker S."/>
            <person name="Barry K."/>
            <person name="Bills G."/>
            <person name="Bluhm B."/>
            <person name="Cannon C."/>
            <person name="Castanera R."/>
            <person name="Culley D."/>
            <person name="Daum C."/>
            <person name="Ezra D."/>
            <person name="Gonzalez J."/>
            <person name="Henrissat B."/>
            <person name="Kuo A."/>
            <person name="Liang C."/>
            <person name="Lipzen A."/>
            <person name="Lutzoni F."/>
            <person name="Magnuson J."/>
            <person name="Mondo S."/>
            <person name="Nolan M."/>
            <person name="Ohm R."/>
            <person name="Pangilinan J."/>
            <person name="Park H.-J."/>
            <person name="Ramirez L."/>
            <person name="Alfaro M."/>
            <person name="Sun H."/>
            <person name="Tritt A."/>
            <person name="Yoshinaga Y."/>
            <person name="Zwiers L.-H."/>
            <person name="Turgeon B."/>
            <person name="Goodwin S."/>
            <person name="Spatafora J."/>
            <person name="Crous P."/>
            <person name="Grigoriev I."/>
        </authorList>
    </citation>
    <scope>NUCLEOTIDE SEQUENCE</scope>
    <source>
        <strain evidence="8">CBS 262.69</strain>
    </source>
</reference>
<keyword evidence="4 7" id="KW-0256">Endoplasmic reticulum</keyword>
<proteinExistence type="inferred from homology"/>
<dbReference type="EMBL" id="ML996688">
    <property type="protein sequence ID" value="KAF2404648.1"/>
    <property type="molecule type" value="Genomic_DNA"/>
</dbReference>
<evidence type="ECO:0000256" key="7">
    <source>
        <dbReference type="RuleBase" id="RU363059"/>
    </source>
</evidence>
<name>A0A6G1I8M2_9PEZI</name>
<evidence type="ECO:0000256" key="5">
    <source>
        <dbReference type="ARBA" id="ARBA00022989"/>
    </source>
</evidence>
<protein>
    <recommendedName>
        <fullName evidence="7">Derlin</fullName>
    </recommendedName>
</protein>
<evidence type="ECO:0000256" key="4">
    <source>
        <dbReference type="ARBA" id="ARBA00022824"/>
    </source>
</evidence>
<accession>A0A6G1I8M2</accession>
<dbReference type="Pfam" id="PF04511">
    <property type="entry name" value="DER1"/>
    <property type="match status" value="1"/>
</dbReference>
<feature type="transmembrane region" description="Helical" evidence="7">
    <location>
        <begin position="82"/>
        <end position="104"/>
    </location>
</feature>
<keyword evidence="5 7" id="KW-1133">Transmembrane helix</keyword>
<comment type="similarity">
    <text evidence="2 7">Belongs to the derlin family.</text>
</comment>
<evidence type="ECO:0000256" key="2">
    <source>
        <dbReference type="ARBA" id="ARBA00008917"/>
    </source>
</evidence>
<comment type="subcellular location">
    <subcellularLocation>
        <location evidence="1 7">Endoplasmic reticulum membrane</location>
        <topology evidence="1 7">Multi-pass membrane protein</topology>
    </subcellularLocation>
</comment>
<sequence>MSSPGLGLIMDPYLLYSYSSVLERDSPRFTELGSYFVYLTFVSTVIVALCGYYLEGYVFLQPLILAFAYTFSQENPNANVTMWFLTFPAKFLPLALLFLTFVMAGPGPAKQQLTGLIAAHLYDFLIRIWPMFGGGRNVLATPMFVKRWFGANRGEQRRAYGTAVFAREQVPRSEPQFGQRGPGRRLGD</sequence>
<keyword evidence="6 7" id="KW-0472">Membrane</keyword>
<keyword evidence="3 7" id="KW-0812">Transmembrane</keyword>
<dbReference type="AlphaFoldDB" id="A0A6G1I8M2"/>